<proteinExistence type="predicted"/>
<evidence type="ECO:0000313" key="2">
    <source>
        <dbReference type="Proteomes" id="UP001186944"/>
    </source>
</evidence>
<protein>
    <submittedName>
        <fullName evidence="1">Uncharacterized protein</fullName>
    </submittedName>
</protein>
<evidence type="ECO:0000313" key="1">
    <source>
        <dbReference type="EMBL" id="KAK3087509.1"/>
    </source>
</evidence>
<dbReference type="AlphaFoldDB" id="A0AA89BYM6"/>
<organism evidence="1 2">
    <name type="scientific">Pinctada imbricata</name>
    <name type="common">Atlantic pearl-oyster</name>
    <name type="synonym">Pinctada martensii</name>
    <dbReference type="NCBI Taxonomy" id="66713"/>
    <lineage>
        <taxon>Eukaryota</taxon>
        <taxon>Metazoa</taxon>
        <taxon>Spiralia</taxon>
        <taxon>Lophotrochozoa</taxon>
        <taxon>Mollusca</taxon>
        <taxon>Bivalvia</taxon>
        <taxon>Autobranchia</taxon>
        <taxon>Pteriomorphia</taxon>
        <taxon>Pterioida</taxon>
        <taxon>Pterioidea</taxon>
        <taxon>Pteriidae</taxon>
        <taxon>Pinctada</taxon>
    </lineage>
</organism>
<name>A0AA89BYM6_PINIB</name>
<reference evidence="1" key="1">
    <citation type="submission" date="2019-08" db="EMBL/GenBank/DDBJ databases">
        <title>The improved chromosome-level genome for the pearl oyster Pinctada fucata martensii using PacBio sequencing and Hi-C.</title>
        <authorList>
            <person name="Zheng Z."/>
        </authorList>
    </citation>
    <scope>NUCLEOTIDE SEQUENCE</scope>
    <source>
        <strain evidence="1">ZZ-2019</strain>
        <tissue evidence="1">Adductor muscle</tissue>
    </source>
</reference>
<keyword evidence="2" id="KW-1185">Reference proteome</keyword>
<dbReference type="EMBL" id="VSWD01000011">
    <property type="protein sequence ID" value="KAK3087509.1"/>
    <property type="molecule type" value="Genomic_DNA"/>
</dbReference>
<sequence length="98" mass="10636">MLRPGHSAQPMNALMVPSGYRIEVGPEMTGGARRRGDLQLDSVAAPIAKTRLGKEVPLSRKEDVRYLVKAGSFNTYESRCTKCKFVAILSVSQDAVVG</sequence>
<dbReference type="Proteomes" id="UP001186944">
    <property type="component" value="Unassembled WGS sequence"/>
</dbReference>
<gene>
    <name evidence="1" type="ORF">FSP39_006784</name>
</gene>
<comment type="caution">
    <text evidence="1">The sequence shown here is derived from an EMBL/GenBank/DDBJ whole genome shotgun (WGS) entry which is preliminary data.</text>
</comment>
<accession>A0AA89BYM6</accession>